<dbReference type="HOGENOM" id="CLU_2761811_0_0_1"/>
<sequence>MRMAQAFDPDKKEIDKKKFHDTLTRNAECLGTIIYSPLPAYMHNCICNVSPCLATKKKKISSLTVWDYHQ</sequence>
<evidence type="ECO:0000313" key="2">
    <source>
        <dbReference type="Proteomes" id="UP000006038"/>
    </source>
</evidence>
<reference evidence="1" key="1">
    <citation type="journal article" date="2013" name="Nat. Commun.">
        <title>Whole-genome sequencing of Oryza brachyantha reveals mechanisms underlying Oryza genome evolution.</title>
        <authorList>
            <person name="Chen J."/>
            <person name="Huang Q."/>
            <person name="Gao D."/>
            <person name="Wang J."/>
            <person name="Lang Y."/>
            <person name="Liu T."/>
            <person name="Li B."/>
            <person name="Bai Z."/>
            <person name="Luis Goicoechea J."/>
            <person name="Liang C."/>
            <person name="Chen C."/>
            <person name="Zhang W."/>
            <person name="Sun S."/>
            <person name="Liao Y."/>
            <person name="Zhang X."/>
            <person name="Yang L."/>
            <person name="Song C."/>
            <person name="Wang M."/>
            <person name="Shi J."/>
            <person name="Liu G."/>
            <person name="Liu J."/>
            <person name="Zhou H."/>
            <person name="Zhou W."/>
            <person name="Yu Q."/>
            <person name="An N."/>
            <person name="Chen Y."/>
            <person name="Cai Q."/>
            <person name="Wang B."/>
            <person name="Liu B."/>
            <person name="Min J."/>
            <person name="Huang Y."/>
            <person name="Wu H."/>
            <person name="Li Z."/>
            <person name="Zhang Y."/>
            <person name="Yin Y."/>
            <person name="Song W."/>
            <person name="Jiang J."/>
            <person name="Jackson S.A."/>
            <person name="Wing R.A."/>
            <person name="Wang J."/>
            <person name="Chen M."/>
        </authorList>
    </citation>
    <scope>NUCLEOTIDE SEQUENCE [LARGE SCALE GENOMIC DNA]</scope>
    <source>
        <strain evidence="1">cv. IRGC 101232</strain>
    </source>
</reference>
<keyword evidence="2" id="KW-1185">Reference proteome</keyword>
<dbReference type="Proteomes" id="UP000006038">
    <property type="component" value="Chromosome 1"/>
</dbReference>
<dbReference type="AlphaFoldDB" id="J3L7B6"/>
<evidence type="ECO:0000313" key="1">
    <source>
        <dbReference type="EnsemblPlants" id="OB01G51220.1"/>
    </source>
</evidence>
<protein>
    <submittedName>
        <fullName evidence="1">Uncharacterized protein</fullName>
    </submittedName>
</protein>
<proteinExistence type="predicted"/>
<accession>J3L7B6</accession>
<organism evidence="1">
    <name type="scientific">Oryza brachyantha</name>
    <name type="common">malo sina</name>
    <dbReference type="NCBI Taxonomy" id="4533"/>
    <lineage>
        <taxon>Eukaryota</taxon>
        <taxon>Viridiplantae</taxon>
        <taxon>Streptophyta</taxon>
        <taxon>Embryophyta</taxon>
        <taxon>Tracheophyta</taxon>
        <taxon>Spermatophyta</taxon>
        <taxon>Magnoliopsida</taxon>
        <taxon>Liliopsida</taxon>
        <taxon>Poales</taxon>
        <taxon>Poaceae</taxon>
        <taxon>BOP clade</taxon>
        <taxon>Oryzoideae</taxon>
        <taxon>Oryzeae</taxon>
        <taxon>Oryzinae</taxon>
        <taxon>Oryza</taxon>
    </lineage>
</organism>
<dbReference type="Gramene" id="OB01G51220.1">
    <property type="protein sequence ID" value="OB01G51220.1"/>
    <property type="gene ID" value="OB01G51220"/>
</dbReference>
<reference evidence="1" key="2">
    <citation type="submission" date="2013-04" db="UniProtKB">
        <authorList>
            <consortium name="EnsemblPlants"/>
        </authorList>
    </citation>
    <scope>IDENTIFICATION</scope>
</reference>
<name>J3L7B6_ORYBR</name>
<dbReference type="EnsemblPlants" id="OB01G51220.1">
    <property type="protein sequence ID" value="OB01G51220.1"/>
    <property type="gene ID" value="OB01G51220"/>
</dbReference>